<keyword evidence="2" id="KW-0812">Transmembrane</keyword>
<keyword evidence="2" id="KW-1133">Transmembrane helix</keyword>
<dbReference type="FunFam" id="1.10.510.10:FF:000095">
    <property type="entry name" value="protein STRUBBELIG-RECEPTOR FAMILY 8"/>
    <property type="match status" value="1"/>
</dbReference>
<evidence type="ECO:0000259" key="3">
    <source>
        <dbReference type="PROSITE" id="PS50011"/>
    </source>
</evidence>
<accession>A0A8T0H4K5</accession>
<protein>
    <submittedName>
        <fullName evidence="5">Uncharacterized protein</fullName>
    </submittedName>
</protein>
<dbReference type="AlphaFoldDB" id="A0A8T0H4K5"/>
<dbReference type="PANTHER" id="PTHR46146:SF3">
    <property type="entry name" value="SERINE_THREONINE-PROTEIN KINASE-LIKE PROTEIN CCR3-RELATED"/>
    <property type="match status" value="1"/>
</dbReference>
<feature type="domain" description="VWFA" evidence="4">
    <location>
        <begin position="228"/>
        <end position="426"/>
    </location>
</feature>
<dbReference type="Gene3D" id="1.10.510.10">
    <property type="entry name" value="Transferase(Phosphotransferase) domain 1"/>
    <property type="match status" value="1"/>
</dbReference>
<feature type="region of interest" description="Disordered" evidence="1">
    <location>
        <begin position="973"/>
        <end position="1003"/>
    </location>
</feature>
<dbReference type="CDD" id="cd14066">
    <property type="entry name" value="STKc_IRAK"/>
    <property type="match status" value="1"/>
</dbReference>
<dbReference type="FunFam" id="3.30.200.20:FF:000466">
    <property type="entry name" value="Putative LRR receptor-like serine/threonine-protein kinase"/>
    <property type="match status" value="1"/>
</dbReference>
<dbReference type="SUPFAM" id="SSF53300">
    <property type="entry name" value="vWA-like"/>
    <property type="match status" value="1"/>
</dbReference>
<dbReference type="SUPFAM" id="SSF56112">
    <property type="entry name" value="Protein kinase-like (PK-like)"/>
    <property type="match status" value="1"/>
</dbReference>
<dbReference type="EMBL" id="CM026428">
    <property type="protein sequence ID" value="KAG0566190.1"/>
    <property type="molecule type" value="Genomic_DNA"/>
</dbReference>
<dbReference type="InterPro" id="IPR000719">
    <property type="entry name" value="Prot_kinase_dom"/>
</dbReference>
<dbReference type="GO" id="GO:0004672">
    <property type="term" value="F:protein kinase activity"/>
    <property type="evidence" value="ECO:0007669"/>
    <property type="project" value="InterPro"/>
</dbReference>
<dbReference type="InterPro" id="IPR036465">
    <property type="entry name" value="vWFA_dom_sf"/>
</dbReference>
<keyword evidence="6" id="KW-1185">Reference proteome</keyword>
<dbReference type="Pfam" id="PF07714">
    <property type="entry name" value="PK_Tyr_Ser-Thr"/>
    <property type="match status" value="1"/>
</dbReference>
<dbReference type="PROSITE" id="PS00108">
    <property type="entry name" value="PROTEIN_KINASE_ST"/>
    <property type="match status" value="1"/>
</dbReference>
<feature type="compositionally biased region" description="Low complexity" evidence="1">
    <location>
        <begin position="604"/>
        <end position="621"/>
    </location>
</feature>
<dbReference type="PROSITE" id="PS50234">
    <property type="entry name" value="VWFA"/>
    <property type="match status" value="1"/>
</dbReference>
<dbReference type="Gene3D" id="3.40.50.410">
    <property type="entry name" value="von Willebrand factor, type A domain"/>
    <property type="match status" value="1"/>
</dbReference>
<comment type="caution">
    <text evidence="5">The sequence shown here is derived from an EMBL/GenBank/DDBJ whole genome shotgun (WGS) entry which is preliminary data.</text>
</comment>
<dbReference type="InterPro" id="IPR011009">
    <property type="entry name" value="Kinase-like_dom_sf"/>
</dbReference>
<dbReference type="PANTHER" id="PTHR46146">
    <property type="entry name" value="SERINE/THREONINE-PROTEIN KINASE-LIKE PROTEIN CCR4"/>
    <property type="match status" value="1"/>
</dbReference>
<name>A0A8T0H4K5_CERPU</name>
<dbReference type="Gene3D" id="3.30.200.20">
    <property type="entry name" value="Phosphorylase Kinase, domain 1"/>
    <property type="match status" value="1"/>
</dbReference>
<dbReference type="Proteomes" id="UP000822688">
    <property type="component" value="Chromosome 7"/>
</dbReference>
<dbReference type="CDD" id="cd00198">
    <property type="entry name" value="vWFA"/>
    <property type="match status" value="1"/>
</dbReference>
<dbReference type="GO" id="GO:0005524">
    <property type="term" value="F:ATP binding"/>
    <property type="evidence" value="ECO:0007669"/>
    <property type="project" value="InterPro"/>
</dbReference>
<sequence length="1003" mass="109484">MVGMYSVPEISRKAVTGLRAQAGSPWGCRLNTKIVLLVVVVLVASSSKQYCLAQSLNDAAAYLDNVEQEVIRVAAKATENFNNTCDLVASCGGSCSRQSCQPLQGDLDTMTCKNVLLNPVCNDANGNLGCTQIRVNLGRSYVRLPTTPNVTLSTAANYTICSQRMLEPLFLEISRGHNSAINLTSWFYFGSVEGVQRSFPGRDQSLDSCTFDPRKRPWYMGATAVQKDLVILLDGGNSMGDYLPNDIFQSRDFTKFIASVNMIDELLDTLTYGDRVSVISFSSSTKANMVYKTITSTGNSSDMQPLKDALSLLVVDAKAGPSSLQTGMLRANQTFTRGANTNALKIMVVITDGQFAADPTVVPALQPVLNYFSSQQVLTMLYSFDRTEPARAALSSIACSVNGSYERVNQTVLNPLWTLRSYFGTIAYWRLKAQNFKPYWSKPYQDSGSLGEVITVAYPAFAPDNYTLIGVVGSDILMTELGSTSTGFSQALAGRNTDDSVSVTSEPLPCNVQLSDLNSCPSVAAPANPICLSNDTSNVSFQERICTCPPQCKAPPSNSSTTTTVSPAVYGAAGGGGALFLLALAFLVVYCCRRRSKAMKIENQSQPVSVAVSKSPSSEQSLTSGGPKSSKSARPDGSMEAASYSVTSEPSSARSRAKSSKSVKAAAWPVGNQTLKRDLICFSMEELEDATENWSAANLVGKGACGSVYRGVLDDVNRAIKRPHPEVDVAKSTFDKELDLLSKLNHRCLVRLIGYCEDEHVLVFEYMEYGTLEDCLHGNRLGRCLTWQERLNIAAGASRGLEYLHEYATTLIIHGDVKPANILLDEKLEAHIADFGLSLSSHDQDATMLYATRMGGTPGYFDPEYASLGSFTPKSDVYSFGVVLLELFSGRKVVQEKRNITSWASEMYEGDVLQILDPQLERPQGVESVKSIITLAIQCVQAEHRYRPKMKEVAAKLSSAAVDWHKFELEISPNEKKHPSRRQHPQYRPLSRDSDEFQDDYGH</sequence>
<dbReference type="InterPro" id="IPR001245">
    <property type="entry name" value="Ser-Thr/Tyr_kinase_cat_dom"/>
</dbReference>
<evidence type="ECO:0000259" key="4">
    <source>
        <dbReference type="PROSITE" id="PS50234"/>
    </source>
</evidence>
<feature type="region of interest" description="Disordered" evidence="1">
    <location>
        <begin position="603"/>
        <end position="658"/>
    </location>
</feature>
<reference evidence="5" key="1">
    <citation type="submission" date="2020-06" db="EMBL/GenBank/DDBJ databases">
        <title>WGS assembly of Ceratodon purpureus strain R40.</title>
        <authorList>
            <person name="Carey S.B."/>
            <person name="Jenkins J."/>
            <person name="Shu S."/>
            <person name="Lovell J.T."/>
            <person name="Sreedasyam A."/>
            <person name="Maumus F."/>
            <person name="Tiley G.P."/>
            <person name="Fernandez-Pozo N."/>
            <person name="Barry K."/>
            <person name="Chen C."/>
            <person name="Wang M."/>
            <person name="Lipzen A."/>
            <person name="Daum C."/>
            <person name="Saski C.A."/>
            <person name="Payton A.C."/>
            <person name="Mcbreen J.C."/>
            <person name="Conrad R.E."/>
            <person name="Kollar L.M."/>
            <person name="Olsson S."/>
            <person name="Huttunen S."/>
            <person name="Landis J.B."/>
            <person name="Wickett N.J."/>
            <person name="Johnson M.G."/>
            <person name="Rensing S.A."/>
            <person name="Grimwood J."/>
            <person name="Schmutz J."/>
            <person name="Mcdaniel S.F."/>
        </authorList>
    </citation>
    <scope>NUCLEOTIDE SEQUENCE</scope>
    <source>
        <strain evidence="5">R40</strain>
    </source>
</reference>
<dbReference type="Gene3D" id="3.30.450.20">
    <property type="entry name" value="PAS domain"/>
    <property type="match status" value="1"/>
</dbReference>
<dbReference type="InterPro" id="IPR008271">
    <property type="entry name" value="Ser/Thr_kinase_AS"/>
</dbReference>
<proteinExistence type="predicted"/>
<dbReference type="PROSITE" id="PS50011">
    <property type="entry name" value="PROTEIN_KINASE_DOM"/>
    <property type="match status" value="1"/>
</dbReference>
<organism evidence="5 6">
    <name type="scientific">Ceratodon purpureus</name>
    <name type="common">Fire moss</name>
    <name type="synonym">Dicranum purpureum</name>
    <dbReference type="NCBI Taxonomy" id="3225"/>
    <lineage>
        <taxon>Eukaryota</taxon>
        <taxon>Viridiplantae</taxon>
        <taxon>Streptophyta</taxon>
        <taxon>Embryophyta</taxon>
        <taxon>Bryophyta</taxon>
        <taxon>Bryophytina</taxon>
        <taxon>Bryopsida</taxon>
        <taxon>Dicranidae</taxon>
        <taxon>Pseudoditrichales</taxon>
        <taxon>Ditrichaceae</taxon>
        <taxon>Ceratodon</taxon>
    </lineage>
</organism>
<dbReference type="Pfam" id="PF00092">
    <property type="entry name" value="VWA"/>
    <property type="match status" value="1"/>
</dbReference>
<dbReference type="SMART" id="SM00327">
    <property type="entry name" value="VWA"/>
    <property type="match status" value="1"/>
</dbReference>
<evidence type="ECO:0000256" key="2">
    <source>
        <dbReference type="SAM" id="Phobius"/>
    </source>
</evidence>
<feature type="domain" description="Protein kinase" evidence="3">
    <location>
        <begin position="694"/>
        <end position="968"/>
    </location>
</feature>
<feature type="compositionally biased region" description="Basic and acidic residues" evidence="1">
    <location>
        <begin position="990"/>
        <end position="1003"/>
    </location>
</feature>
<evidence type="ECO:0000313" key="6">
    <source>
        <dbReference type="Proteomes" id="UP000822688"/>
    </source>
</evidence>
<dbReference type="SMART" id="SM00220">
    <property type="entry name" value="S_TKc"/>
    <property type="match status" value="1"/>
</dbReference>
<evidence type="ECO:0000256" key="1">
    <source>
        <dbReference type="SAM" id="MobiDB-lite"/>
    </source>
</evidence>
<evidence type="ECO:0000313" key="5">
    <source>
        <dbReference type="EMBL" id="KAG0566190.1"/>
    </source>
</evidence>
<keyword evidence="2" id="KW-0472">Membrane</keyword>
<gene>
    <name evidence="5" type="ORF">KC19_7G044700</name>
</gene>
<feature type="compositionally biased region" description="Polar residues" evidence="1">
    <location>
        <begin position="622"/>
        <end position="632"/>
    </location>
</feature>
<dbReference type="InterPro" id="IPR002035">
    <property type="entry name" value="VWF_A"/>
</dbReference>
<feature type="transmembrane region" description="Helical" evidence="2">
    <location>
        <begin position="568"/>
        <end position="592"/>
    </location>
</feature>